<organism evidence="10 11">
    <name type="scientific">Enterococcus lemanii</name>
    <dbReference type="NCBI Taxonomy" id="1159752"/>
    <lineage>
        <taxon>Bacteria</taxon>
        <taxon>Bacillati</taxon>
        <taxon>Bacillota</taxon>
        <taxon>Bacilli</taxon>
        <taxon>Lactobacillales</taxon>
        <taxon>Enterococcaceae</taxon>
        <taxon>Enterococcus</taxon>
    </lineage>
</organism>
<dbReference type="InterPro" id="IPR001249">
    <property type="entry name" value="AcCoA_biotinCC"/>
</dbReference>
<evidence type="ECO:0000313" key="11">
    <source>
        <dbReference type="Proteomes" id="UP001595969"/>
    </source>
</evidence>
<evidence type="ECO:0000256" key="2">
    <source>
        <dbReference type="ARBA" id="ARBA00017562"/>
    </source>
</evidence>
<dbReference type="SUPFAM" id="SSF51230">
    <property type="entry name" value="Single hybrid motif"/>
    <property type="match status" value="1"/>
</dbReference>
<keyword evidence="11" id="KW-1185">Reference proteome</keyword>
<evidence type="ECO:0000313" key="10">
    <source>
        <dbReference type="EMBL" id="MFC4719382.1"/>
    </source>
</evidence>
<comment type="function">
    <text evidence="8">This protein is a component of the acetyl coenzyme A carboxylase complex; first, biotin carboxylase catalyzes the carboxylation of the carrier protein and then the transcarboxylase transfers the carboxyl group to form malonyl-CoA.</text>
</comment>
<keyword evidence="6 8" id="KW-0275">Fatty acid biosynthesis</keyword>
<keyword evidence="4 8" id="KW-0276">Fatty acid metabolism</keyword>
<evidence type="ECO:0000256" key="6">
    <source>
        <dbReference type="ARBA" id="ARBA00023160"/>
    </source>
</evidence>
<dbReference type="PRINTS" id="PR01071">
    <property type="entry name" value="ACOABIOTINCC"/>
</dbReference>
<dbReference type="EMBL" id="JBHSGS010000036">
    <property type="protein sequence ID" value="MFC4719382.1"/>
    <property type="molecule type" value="Genomic_DNA"/>
</dbReference>
<dbReference type="RefSeq" id="WP_239576149.1">
    <property type="nucleotide sequence ID" value="NZ_JAFBFD010000027.1"/>
</dbReference>
<evidence type="ECO:0000256" key="3">
    <source>
        <dbReference type="ARBA" id="ARBA00022516"/>
    </source>
</evidence>
<dbReference type="Gene3D" id="2.40.50.100">
    <property type="match status" value="1"/>
</dbReference>
<keyword evidence="3 8" id="KW-0444">Lipid biosynthesis</keyword>
<evidence type="ECO:0000256" key="4">
    <source>
        <dbReference type="ARBA" id="ARBA00022832"/>
    </source>
</evidence>
<evidence type="ECO:0000256" key="7">
    <source>
        <dbReference type="ARBA" id="ARBA00023267"/>
    </source>
</evidence>
<gene>
    <name evidence="10" type="ORF">ACFO5I_06520</name>
</gene>
<keyword evidence="7 8" id="KW-0092">Biotin</keyword>
<dbReference type="InterPro" id="IPR011053">
    <property type="entry name" value="Single_hybrid_motif"/>
</dbReference>
<comment type="pathway">
    <text evidence="1 8">Lipid metabolism; fatty acid biosynthesis.</text>
</comment>
<reference evidence="11" key="1">
    <citation type="journal article" date="2019" name="Int. J. Syst. Evol. Microbiol.">
        <title>The Global Catalogue of Microorganisms (GCM) 10K type strain sequencing project: providing services to taxonomists for standard genome sequencing and annotation.</title>
        <authorList>
            <consortium name="The Broad Institute Genomics Platform"/>
            <consortium name="The Broad Institute Genome Sequencing Center for Infectious Disease"/>
            <person name="Wu L."/>
            <person name="Ma J."/>
        </authorList>
    </citation>
    <scope>NUCLEOTIDE SEQUENCE [LARGE SCALE GENOMIC DNA]</scope>
    <source>
        <strain evidence="11">CGMCC 1.19032</strain>
    </source>
</reference>
<name>A0ABV9MTV8_9ENTE</name>
<proteinExistence type="predicted"/>
<sequence>MTIKKYAVTVDGQTYQVTLEELSDSAVQVYEKASNQASHTSQRAMTSNEHPVVAPMAGTILEITVKVGDSVKKGETLCLLEAMKMENQIVAPVDGVVTSVHVTKGQGVESNQLLIVI</sequence>
<feature type="domain" description="Lipoyl-binding" evidence="9">
    <location>
        <begin position="40"/>
        <end position="117"/>
    </location>
</feature>
<dbReference type="PANTHER" id="PTHR45266">
    <property type="entry name" value="OXALOACETATE DECARBOXYLASE ALPHA CHAIN"/>
    <property type="match status" value="1"/>
</dbReference>
<accession>A0ABV9MTV8</accession>
<dbReference type="CDD" id="cd06850">
    <property type="entry name" value="biotinyl_domain"/>
    <property type="match status" value="1"/>
</dbReference>
<dbReference type="PANTHER" id="PTHR45266:SF3">
    <property type="entry name" value="OXALOACETATE DECARBOXYLASE ALPHA CHAIN"/>
    <property type="match status" value="1"/>
</dbReference>
<evidence type="ECO:0000259" key="9">
    <source>
        <dbReference type="PROSITE" id="PS50968"/>
    </source>
</evidence>
<evidence type="ECO:0000256" key="5">
    <source>
        <dbReference type="ARBA" id="ARBA00023098"/>
    </source>
</evidence>
<keyword evidence="5 8" id="KW-0443">Lipid metabolism</keyword>
<dbReference type="InterPro" id="IPR001882">
    <property type="entry name" value="Biotin_BS"/>
</dbReference>
<dbReference type="InterPro" id="IPR050709">
    <property type="entry name" value="Biotin_Carboxyl_Carrier/Decarb"/>
</dbReference>
<protein>
    <recommendedName>
        <fullName evidence="2 8">Biotin carboxyl carrier protein of acetyl-CoA carboxylase</fullName>
    </recommendedName>
</protein>
<dbReference type="PROSITE" id="PS50968">
    <property type="entry name" value="BIOTINYL_LIPOYL"/>
    <property type="match status" value="1"/>
</dbReference>
<evidence type="ECO:0000256" key="8">
    <source>
        <dbReference type="RuleBase" id="RU364072"/>
    </source>
</evidence>
<comment type="caution">
    <text evidence="10">The sequence shown here is derived from an EMBL/GenBank/DDBJ whole genome shotgun (WGS) entry which is preliminary data.</text>
</comment>
<dbReference type="InterPro" id="IPR000089">
    <property type="entry name" value="Biotin_lipoyl"/>
</dbReference>
<dbReference type="Pfam" id="PF00364">
    <property type="entry name" value="Biotin_lipoyl"/>
    <property type="match status" value="1"/>
</dbReference>
<dbReference type="PROSITE" id="PS00188">
    <property type="entry name" value="BIOTIN"/>
    <property type="match status" value="1"/>
</dbReference>
<dbReference type="Proteomes" id="UP001595969">
    <property type="component" value="Unassembled WGS sequence"/>
</dbReference>
<evidence type="ECO:0000256" key="1">
    <source>
        <dbReference type="ARBA" id="ARBA00005194"/>
    </source>
</evidence>